<accession>A0ABY7G6T7</accession>
<feature type="transmembrane region" description="Helical" evidence="5">
    <location>
        <begin position="511"/>
        <end position="532"/>
    </location>
</feature>
<keyword evidence="4" id="KW-0342">GTP-binding</keyword>
<keyword evidence="5" id="KW-0812">Transmembrane</keyword>
<organism evidence="7 8">
    <name type="scientific">Mya arenaria</name>
    <name type="common">Soft-shell clam</name>
    <dbReference type="NCBI Taxonomy" id="6604"/>
    <lineage>
        <taxon>Eukaryota</taxon>
        <taxon>Metazoa</taxon>
        <taxon>Spiralia</taxon>
        <taxon>Lophotrochozoa</taxon>
        <taxon>Mollusca</taxon>
        <taxon>Bivalvia</taxon>
        <taxon>Autobranchia</taxon>
        <taxon>Heteroconchia</taxon>
        <taxon>Euheterodonta</taxon>
        <taxon>Imparidentia</taxon>
        <taxon>Neoheterodontei</taxon>
        <taxon>Myida</taxon>
        <taxon>Myoidea</taxon>
        <taxon>Myidae</taxon>
        <taxon>Mya</taxon>
    </lineage>
</organism>
<evidence type="ECO:0000313" key="7">
    <source>
        <dbReference type="EMBL" id="WAR29249.1"/>
    </source>
</evidence>
<evidence type="ECO:0000256" key="3">
    <source>
        <dbReference type="ARBA" id="ARBA00022801"/>
    </source>
</evidence>
<dbReference type="InterPro" id="IPR007743">
    <property type="entry name" value="Immunity-related_GTPase-like"/>
</dbReference>
<name>A0ABY7G6T7_MYAAR</name>
<feature type="transmembrane region" description="Helical" evidence="5">
    <location>
        <begin position="538"/>
        <end position="560"/>
    </location>
</feature>
<keyword evidence="5" id="KW-0472">Membrane</keyword>
<keyword evidence="2" id="KW-0547">Nucleotide-binding</keyword>
<comment type="similarity">
    <text evidence="1">Belongs to the TRAFAC class dynamin-like GTPase superfamily. IRG family.</text>
</comment>
<dbReference type="PANTHER" id="PTHR32341:SF10">
    <property type="entry name" value="INTERFERON-INDUCIBLE GTPASE 5"/>
    <property type="match status" value="1"/>
</dbReference>
<dbReference type="SUPFAM" id="SSF52540">
    <property type="entry name" value="P-loop containing nucleoside triphosphate hydrolases"/>
    <property type="match status" value="1"/>
</dbReference>
<evidence type="ECO:0000256" key="1">
    <source>
        <dbReference type="ARBA" id="ARBA00005429"/>
    </source>
</evidence>
<feature type="transmembrane region" description="Helical" evidence="5">
    <location>
        <begin position="447"/>
        <end position="470"/>
    </location>
</feature>
<evidence type="ECO:0000259" key="6">
    <source>
        <dbReference type="PROSITE" id="PS51716"/>
    </source>
</evidence>
<evidence type="ECO:0000313" key="8">
    <source>
        <dbReference type="Proteomes" id="UP001164746"/>
    </source>
</evidence>
<sequence length="588" mass="67166">MMVRDIRNKISHTADYKLDKQTADEYLEKMIELLNDGRELRNDPFAIVNRRHLQDIKDGKSQCSRKTSTRMELEVCTHNLNNLEEDENYNMFDLNQMSGDEEKSTVEAVLPSPNVNWFSNLGITVILSASFLNRKSDSLAVEQTLVRRLATKEVTQQTGQLLESKANTRDMQSQIYTDTNRDLDENSNIVEDVRNGIEQFENISKATMITIFKEYGYLGLQKELQKRLNTWKTVKLNIAVIGRAGVGKSTFINTFLKNTKTRTGSVETTNEYKHYHHSELDALIVWNIPGVGSPSFPLNGYLEKIGFDRYDFFLLMLSDRVYGDDLWLMNQIFENKKKAFIIRTKTDQALANRLYDYPGMSEEKVYAKLKQNMVQEFKSANVEQSRIFRICGHDDNLFEFKQLITTIVRETPDLKKSAVTLCVTTVSDEIITAKVAELRKRIYEISLVASLGAAIPIPGAGILVQVSLLYDEAEFYRKQLGTDENTMKEIAKRLNCHIEDLQVRLSMKMHIILRTKTAFAAFLGTLVATEGVESLLKIAIPVIGSIIAAGANYPLCVYSLRKVLSDLEKEARHLNKFLAEWVERESLI</sequence>
<evidence type="ECO:0000256" key="4">
    <source>
        <dbReference type="ARBA" id="ARBA00023134"/>
    </source>
</evidence>
<dbReference type="InterPro" id="IPR027417">
    <property type="entry name" value="P-loop_NTPase"/>
</dbReference>
<proteinExistence type="inferred from homology"/>
<protein>
    <submittedName>
        <fullName evidence="7">IIGP5-like protein</fullName>
    </submittedName>
</protein>
<dbReference type="Gene3D" id="3.40.50.300">
    <property type="entry name" value="P-loop containing nucleotide triphosphate hydrolases"/>
    <property type="match status" value="1"/>
</dbReference>
<reference evidence="7" key="1">
    <citation type="submission" date="2022-11" db="EMBL/GenBank/DDBJ databases">
        <title>Centuries of genome instability and evolution in soft-shell clam transmissible cancer (bioRxiv).</title>
        <authorList>
            <person name="Hart S.F.M."/>
            <person name="Yonemitsu M.A."/>
            <person name="Giersch R.M."/>
            <person name="Beal B.F."/>
            <person name="Arriagada G."/>
            <person name="Davis B.W."/>
            <person name="Ostrander E.A."/>
            <person name="Goff S.P."/>
            <person name="Metzger M.J."/>
        </authorList>
    </citation>
    <scope>NUCLEOTIDE SEQUENCE</scope>
    <source>
        <strain evidence="7">MELC-2E11</strain>
        <tissue evidence="7">Siphon/mantle</tissue>
    </source>
</reference>
<dbReference type="Proteomes" id="UP001164746">
    <property type="component" value="Chromosome 16"/>
</dbReference>
<keyword evidence="3" id="KW-0378">Hydrolase</keyword>
<dbReference type="Pfam" id="PF05049">
    <property type="entry name" value="IIGP"/>
    <property type="match status" value="1"/>
</dbReference>
<dbReference type="PANTHER" id="PTHR32341">
    <property type="entry name" value="INTERFERON-INDUCIBLE GTPASE"/>
    <property type="match status" value="1"/>
</dbReference>
<evidence type="ECO:0000256" key="5">
    <source>
        <dbReference type="SAM" id="Phobius"/>
    </source>
</evidence>
<dbReference type="EMBL" id="CP111027">
    <property type="protein sequence ID" value="WAR29249.1"/>
    <property type="molecule type" value="Genomic_DNA"/>
</dbReference>
<dbReference type="PROSITE" id="PS51716">
    <property type="entry name" value="G_IRG"/>
    <property type="match status" value="1"/>
</dbReference>
<dbReference type="InterPro" id="IPR030385">
    <property type="entry name" value="G_IRG_dom"/>
</dbReference>
<dbReference type="InterPro" id="IPR051515">
    <property type="entry name" value="IRG"/>
</dbReference>
<gene>
    <name evidence="7" type="ORF">MAR_002817</name>
</gene>
<keyword evidence="5" id="KW-1133">Transmembrane helix</keyword>
<keyword evidence="8" id="KW-1185">Reference proteome</keyword>
<evidence type="ECO:0000256" key="2">
    <source>
        <dbReference type="ARBA" id="ARBA00022741"/>
    </source>
</evidence>
<feature type="domain" description="IRG-type G" evidence="6">
    <location>
        <begin position="234"/>
        <end position="410"/>
    </location>
</feature>